<sequence>MAGCYRAVLVFSLFMALTFPVSALEIDQMEIIDGQIKALDESAPLDCCATTVYQNTGGANIRLGGSCRWNWMDDGEFPQGTAPVSVSCFKFVFAMADTGRAIVFLDFWDTLVPGGPVCNLSYIGGFGFDFGVLPAGAYSYSFIGGPLTFPDDHWLCQMTFWESTDPWAPSQYGRVGFNMDPPQIGYNDRVRFYLDDNQNEVFECPTETFTLGDDLDAQFYLELGADVGPSANKSTNWGAIKALYR</sequence>
<evidence type="ECO:0000313" key="2">
    <source>
        <dbReference type="EMBL" id="MFC1800242.1"/>
    </source>
</evidence>
<feature type="signal peptide" evidence="1">
    <location>
        <begin position="1"/>
        <end position="23"/>
    </location>
</feature>
<evidence type="ECO:0000256" key="1">
    <source>
        <dbReference type="SAM" id="SignalP"/>
    </source>
</evidence>
<gene>
    <name evidence="2" type="ORF">ACFL2Z_04980</name>
</gene>
<proteinExistence type="predicted"/>
<keyword evidence="3" id="KW-1185">Reference proteome</keyword>
<accession>A0ABV6YQQ8</accession>
<keyword evidence="1" id="KW-0732">Signal</keyword>
<feature type="chain" id="PRO_5045533913" evidence="1">
    <location>
        <begin position="24"/>
        <end position="245"/>
    </location>
</feature>
<dbReference type="EMBL" id="JBHPEI010000096">
    <property type="protein sequence ID" value="MFC1800242.1"/>
    <property type="molecule type" value="Genomic_DNA"/>
</dbReference>
<protein>
    <submittedName>
        <fullName evidence="2">Uncharacterized protein</fullName>
    </submittedName>
</protein>
<reference evidence="2 3" key="1">
    <citation type="submission" date="2024-09" db="EMBL/GenBank/DDBJ databases">
        <authorList>
            <person name="D'Angelo T."/>
        </authorList>
    </citation>
    <scope>NUCLEOTIDE SEQUENCE [LARGE SCALE GENOMIC DNA]</scope>
    <source>
        <strain evidence="2">SAG AM-311-F02</strain>
    </source>
</reference>
<evidence type="ECO:0000313" key="3">
    <source>
        <dbReference type="Proteomes" id="UP001594288"/>
    </source>
</evidence>
<dbReference type="Proteomes" id="UP001594288">
    <property type="component" value="Unassembled WGS sequence"/>
</dbReference>
<comment type="caution">
    <text evidence="2">The sequence shown here is derived from an EMBL/GenBank/DDBJ whole genome shotgun (WGS) entry which is preliminary data.</text>
</comment>
<organism evidence="2 3">
    <name type="scientific">Eiseniibacteriota bacterium</name>
    <dbReference type="NCBI Taxonomy" id="2212470"/>
    <lineage>
        <taxon>Bacteria</taxon>
        <taxon>Candidatus Eiseniibacteriota</taxon>
    </lineage>
</organism>
<name>A0ABV6YQQ8_UNCEI</name>